<evidence type="ECO:0000313" key="3">
    <source>
        <dbReference type="Proteomes" id="UP001633002"/>
    </source>
</evidence>
<comment type="caution">
    <text evidence="2">The sequence shown here is derived from an EMBL/GenBank/DDBJ whole genome shotgun (WGS) entry which is preliminary data.</text>
</comment>
<proteinExistence type="predicted"/>
<accession>A0ABD3H698</accession>
<dbReference type="EMBL" id="JBJQOH010000006">
    <property type="protein sequence ID" value="KAL3684904.1"/>
    <property type="molecule type" value="Genomic_DNA"/>
</dbReference>
<dbReference type="AlphaFoldDB" id="A0ABD3H698"/>
<keyword evidence="3" id="KW-1185">Reference proteome</keyword>
<evidence type="ECO:0000313" key="2">
    <source>
        <dbReference type="EMBL" id="KAL3684904.1"/>
    </source>
</evidence>
<sequence length="165" mass="19157">MARTKQTAKKYPSGRPPSSSRGQALVRREAKKLRNMSDPESSHHDDDDHQQHDEASDRTASEQEEQEEEVNNEGGENEEKEEEETVQRLDLLRMVKANEIRQHKGPWCIEMAKIIYAHISHPEFHVKEDLSLFLKTDDKWVCRGIAAFMEEKSQNKDRVGVYVEV</sequence>
<feature type="compositionally biased region" description="Basic and acidic residues" evidence="1">
    <location>
        <begin position="35"/>
        <end position="61"/>
    </location>
</feature>
<feature type="compositionally biased region" description="Acidic residues" evidence="1">
    <location>
        <begin position="62"/>
        <end position="84"/>
    </location>
</feature>
<protein>
    <submittedName>
        <fullName evidence="2">Uncharacterized protein</fullName>
    </submittedName>
</protein>
<feature type="region of interest" description="Disordered" evidence="1">
    <location>
        <begin position="1"/>
        <end position="86"/>
    </location>
</feature>
<gene>
    <name evidence="2" type="ORF">R1sor_002926</name>
</gene>
<dbReference type="Proteomes" id="UP001633002">
    <property type="component" value="Unassembled WGS sequence"/>
</dbReference>
<reference evidence="2 3" key="1">
    <citation type="submission" date="2024-09" db="EMBL/GenBank/DDBJ databases">
        <title>Chromosome-scale assembly of Riccia sorocarpa.</title>
        <authorList>
            <person name="Paukszto L."/>
        </authorList>
    </citation>
    <scope>NUCLEOTIDE SEQUENCE [LARGE SCALE GENOMIC DNA]</scope>
    <source>
        <strain evidence="2">LP-2024</strain>
        <tissue evidence="2">Aerial parts of the thallus</tissue>
    </source>
</reference>
<name>A0ABD3H698_9MARC</name>
<evidence type="ECO:0000256" key="1">
    <source>
        <dbReference type="SAM" id="MobiDB-lite"/>
    </source>
</evidence>
<organism evidence="2 3">
    <name type="scientific">Riccia sorocarpa</name>
    <dbReference type="NCBI Taxonomy" id="122646"/>
    <lineage>
        <taxon>Eukaryota</taxon>
        <taxon>Viridiplantae</taxon>
        <taxon>Streptophyta</taxon>
        <taxon>Embryophyta</taxon>
        <taxon>Marchantiophyta</taxon>
        <taxon>Marchantiopsida</taxon>
        <taxon>Marchantiidae</taxon>
        <taxon>Marchantiales</taxon>
        <taxon>Ricciaceae</taxon>
        <taxon>Riccia</taxon>
    </lineage>
</organism>